<feature type="region of interest" description="Disordered" evidence="9">
    <location>
        <begin position="696"/>
        <end position="723"/>
    </location>
</feature>
<dbReference type="AlphaFoldDB" id="A0AAW0GAM7"/>
<gene>
    <name evidence="10" type="ORF">QCA50_005517</name>
</gene>
<sequence>MLTGAQAREKHSVPGGCTCYDGMKSKAKRKIIVTLSIHRLLPRRYFQNLVLVSGPEVNGLGSLLQNKLQRKRGKSSASGYYVSKYARRAQRYALRPPRLPLHVAPLQHFRFVLDHHHRLVVARGKTHTQRNAQERYMTTPSSSTTTPSPQLRYMQSGAVSPPQPVPSNGVESNDREERELAVQKFLARAELSKLTRGLRTRLSYATYKATHNLAHTTLHDLEAKTDTQTALYRPPPGSTRNYYNNPATQGISVSQYSSSRNAARKGSMAPPPPLTASATQSLFASILAPPPTKRARTIHNPQDPPVPAPAKPKPISPPKKTSKAKAKAAASSSQLKSRARKDKDDKGKRKESASSARAISRVSSSNSQDMMEDSEMDMKAAATLTSLLRSRPSMSAATSSPRSSISATSDPGSLHSFSHFAQSSARTTTAPTSALPSNENSFSISYGRSTPPPMSAETQSLVRDSDVRFQGSSTPKAQGRALRRPGEPATPQAPTDSEAADLMLYLATSPSPARPTHSRDRSLGGSSSMPGRVLFGSDERPSTNPRALRREYTGSFSSTMTVATELTSESGYQAGTSEDSIMHSPSPSRRPPGERHDEPMNLDVPQMPTITPPTPTDPQPGHLLPVTLHSSQSSVGSSSQVEPSAPPTLDPRFSMAAPPTPGFNFHEFLNVSPSPAVTAGSTSRLPASRNAEIGRRLFEGHSGTIDSPQDPSSLGAGIDLAQS</sequence>
<evidence type="ECO:0000256" key="8">
    <source>
        <dbReference type="ARBA" id="ARBA00023242"/>
    </source>
</evidence>
<feature type="compositionally biased region" description="Low complexity" evidence="9">
    <location>
        <begin position="421"/>
        <end position="437"/>
    </location>
</feature>
<dbReference type="InterPro" id="IPR013734">
    <property type="entry name" value="TF_Nrm1/Whi5"/>
</dbReference>
<feature type="compositionally biased region" description="Polar residues" evidence="9">
    <location>
        <begin position="438"/>
        <end position="448"/>
    </location>
</feature>
<feature type="region of interest" description="Disordered" evidence="9">
    <location>
        <begin position="292"/>
        <end position="658"/>
    </location>
</feature>
<dbReference type="Proteomes" id="UP001385951">
    <property type="component" value="Unassembled WGS sequence"/>
</dbReference>
<keyword evidence="8" id="KW-0539">Nucleus</keyword>
<keyword evidence="4" id="KW-0963">Cytoplasm</keyword>
<evidence type="ECO:0000256" key="1">
    <source>
        <dbReference type="ARBA" id="ARBA00004123"/>
    </source>
</evidence>
<evidence type="ECO:0000256" key="7">
    <source>
        <dbReference type="ARBA" id="ARBA00023163"/>
    </source>
</evidence>
<feature type="compositionally biased region" description="Polar residues" evidence="9">
    <location>
        <begin position="554"/>
        <end position="579"/>
    </location>
</feature>
<feature type="compositionally biased region" description="Low complexity" evidence="9">
    <location>
        <begin position="138"/>
        <end position="149"/>
    </location>
</feature>
<keyword evidence="7" id="KW-0804">Transcription</keyword>
<evidence type="ECO:0000256" key="9">
    <source>
        <dbReference type="SAM" id="MobiDB-lite"/>
    </source>
</evidence>
<feature type="compositionally biased region" description="Low complexity" evidence="9">
    <location>
        <begin position="630"/>
        <end position="641"/>
    </location>
</feature>
<reference evidence="10 11" key="1">
    <citation type="submission" date="2022-09" db="EMBL/GenBank/DDBJ databases">
        <authorList>
            <person name="Palmer J.M."/>
        </authorList>
    </citation>
    <scope>NUCLEOTIDE SEQUENCE [LARGE SCALE GENOMIC DNA]</scope>
    <source>
        <strain evidence="10 11">DSM 7382</strain>
    </source>
</reference>
<feature type="region of interest" description="Disordered" evidence="9">
    <location>
        <begin position="124"/>
        <end position="175"/>
    </location>
</feature>
<organism evidence="10 11">
    <name type="scientific">Cerrena zonata</name>
    <dbReference type="NCBI Taxonomy" id="2478898"/>
    <lineage>
        <taxon>Eukaryota</taxon>
        <taxon>Fungi</taxon>
        <taxon>Dikarya</taxon>
        <taxon>Basidiomycota</taxon>
        <taxon>Agaricomycotina</taxon>
        <taxon>Agaricomycetes</taxon>
        <taxon>Polyporales</taxon>
        <taxon>Cerrenaceae</taxon>
        <taxon>Cerrena</taxon>
    </lineage>
</organism>
<feature type="region of interest" description="Disordered" evidence="9">
    <location>
        <begin position="225"/>
        <end position="276"/>
    </location>
</feature>
<feature type="compositionally biased region" description="Polar residues" evidence="9">
    <location>
        <begin position="238"/>
        <end position="261"/>
    </location>
</feature>
<dbReference type="EMBL" id="JASBNA010000006">
    <property type="protein sequence ID" value="KAK7690420.1"/>
    <property type="molecule type" value="Genomic_DNA"/>
</dbReference>
<keyword evidence="5" id="KW-0678">Repressor</keyword>
<proteinExistence type="inferred from homology"/>
<evidence type="ECO:0000256" key="2">
    <source>
        <dbReference type="ARBA" id="ARBA00004496"/>
    </source>
</evidence>
<comment type="subcellular location">
    <subcellularLocation>
        <location evidence="2">Cytoplasm</location>
    </subcellularLocation>
    <subcellularLocation>
        <location evidence="1">Nucleus</location>
    </subcellularLocation>
</comment>
<accession>A0AAW0GAM7</accession>
<feature type="compositionally biased region" description="Low complexity" evidence="9">
    <location>
        <begin position="327"/>
        <end position="336"/>
    </location>
</feature>
<feature type="compositionally biased region" description="Low complexity" evidence="9">
    <location>
        <begin position="353"/>
        <end position="369"/>
    </location>
</feature>
<dbReference type="GO" id="GO:0005634">
    <property type="term" value="C:nucleus"/>
    <property type="evidence" value="ECO:0007669"/>
    <property type="project" value="UniProtKB-SubCell"/>
</dbReference>
<evidence type="ECO:0000256" key="3">
    <source>
        <dbReference type="ARBA" id="ARBA00006922"/>
    </source>
</evidence>
<feature type="compositionally biased region" description="Pro residues" evidence="9">
    <location>
        <begin position="302"/>
        <end position="317"/>
    </location>
</feature>
<keyword evidence="11" id="KW-1185">Reference proteome</keyword>
<comment type="similarity">
    <text evidence="3">Belongs to the WHI5/NRM1 family.</text>
</comment>
<protein>
    <submittedName>
        <fullName evidence="10">Uncharacterized protein</fullName>
    </submittedName>
</protein>
<dbReference type="GO" id="GO:0005737">
    <property type="term" value="C:cytoplasm"/>
    <property type="evidence" value="ECO:0007669"/>
    <property type="project" value="UniProtKB-SubCell"/>
</dbReference>
<feature type="compositionally biased region" description="Basic and acidic residues" evidence="9">
    <location>
        <begin position="341"/>
        <end position="352"/>
    </location>
</feature>
<evidence type="ECO:0000256" key="5">
    <source>
        <dbReference type="ARBA" id="ARBA00022491"/>
    </source>
</evidence>
<dbReference type="Pfam" id="PF08528">
    <property type="entry name" value="Whi5"/>
    <property type="match status" value="1"/>
</dbReference>
<evidence type="ECO:0000313" key="11">
    <source>
        <dbReference type="Proteomes" id="UP001385951"/>
    </source>
</evidence>
<evidence type="ECO:0000256" key="6">
    <source>
        <dbReference type="ARBA" id="ARBA00023015"/>
    </source>
</evidence>
<name>A0AAW0GAM7_9APHY</name>
<keyword evidence="6" id="KW-0805">Transcription regulation</keyword>
<evidence type="ECO:0000256" key="4">
    <source>
        <dbReference type="ARBA" id="ARBA00022490"/>
    </source>
</evidence>
<feature type="compositionally biased region" description="Low complexity" evidence="9">
    <location>
        <begin position="389"/>
        <end position="409"/>
    </location>
</feature>
<comment type="caution">
    <text evidence="10">The sequence shown here is derived from an EMBL/GenBank/DDBJ whole genome shotgun (WGS) entry which is preliminary data.</text>
</comment>
<evidence type="ECO:0000313" key="10">
    <source>
        <dbReference type="EMBL" id="KAK7690420.1"/>
    </source>
</evidence>